<evidence type="ECO:0000256" key="9">
    <source>
        <dbReference type="SAM" id="Phobius"/>
    </source>
</evidence>
<reference evidence="10 11" key="1">
    <citation type="submission" date="2017-05" db="EMBL/GenBank/DDBJ databases">
        <title>Complete genome sequence of Streptomyces sp. SCSIO 03032 revealed the diverse biosynthetic pathways for its bioactive secondary metabolites.</title>
        <authorList>
            <person name="Ma L."/>
            <person name="Zhu Y."/>
            <person name="Zhang W."/>
            <person name="Zhang G."/>
            <person name="Tian X."/>
            <person name="Zhang S."/>
            <person name="Zhang C."/>
        </authorList>
    </citation>
    <scope>NUCLEOTIDE SEQUENCE [LARGE SCALE GENOMIC DNA]</scope>
    <source>
        <strain evidence="10 11">SCSIO 03032</strain>
    </source>
</reference>
<feature type="transmembrane region" description="Helical" evidence="9">
    <location>
        <begin position="198"/>
        <end position="220"/>
    </location>
</feature>
<evidence type="ECO:0000313" key="11">
    <source>
        <dbReference type="Proteomes" id="UP000194218"/>
    </source>
</evidence>
<proteinExistence type="inferred from homology"/>
<keyword evidence="2" id="KW-0813">Transport</keyword>
<dbReference type="KEGG" id="smao:CAG99_24425"/>
<dbReference type="PANTHER" id="PTHR11795">
    <property type="entry name" value="BRANCHED-CHAIN AMINO ACID TRANSPORT SYSTEM PERMEASE PROTEIN LIVH"/>
    <property type="match status" value="1"/>
</dbReference>
<accession>A0A1W7D3I1</accession>
<comment type="similarity">
    <text evidence="8">Belongs to the binding-protein-dependent transport system permease family. LivHM subfamily.</text>
</comment>
<dbReference type="PANTHER" id="PTHR11795:SF447">
    <property type="entry name" value="ABC TRANSPORTER PERMEASE PROTEIN"/>
    <property type="match status" value="1"/>
</dbReference>
<evidence type="ECO:0000313" key="10">
    <source>
        <dbReference type="EMBL" id="ARQ71554.1"/>
    </source>
</evidence>
<dbReference type="CDD" id="cd06582">
    <property type="entry name" value="TM_PBP1_LivH_like"/>
    <property type="match status" value="1"/>
</dbReference>
<dbReference type="OrthoDB" id="9814461at2"/>
<organism evidence="10 11">
    <name type="scientific">Streptomyces marincola</name>
    <dbReference type="NCBI Taxonomy" id="2878388"/>
    <lineage>
        <taxon>Bacteria</taxon>
        <taxon>Bacillati</taxon>
        <taxon>Actinomycetota</taxon>
        <taxon>Actinomycetes</taxon>
        <taxon>Kitasatosporales</taxon>
        <taxon>Streptomycetaceae</taxon>
        <taxon>Streptomyces</taxon>
    </lineage>
</organism>
<evidence type="ECO:0000256" key="4">
    <source>
        <dbReference type="ARBA" id="ARBA00022692"/>
    </source>
</evidence>
<evidence type="ECO:0000256" key="8">
    <source>
        <dbReference type="ARBA" id="ARBA00037998"/>
    </source>
</evidence>
<dbReference type="RefSeq" id="WP_086161396.1">
    <property type="nucleotide sequence ID" value="NZ_CP021121.1"/>
</dbReference>
<feature type="transmembrane region" description="Helical" evidence="9">
    <location>
        <begin position="66"/>
        <end position="87"/>
    </location>
</feature>
<feature type="transmembrane region" description="Helical" evidence="9">
    <location>
        <begin position="94"/>
        <end position="112"/>
    </location>
</feature>
<evidence type="ECO:0000256" key="5">
    <source>
        <dbReference type="ARBA" id="ARBA00022970"/>
    </source>
</evidence>
<keyword evidence="6 9" id="KW-1133">Transmembrane helix</keyword>
<dbReference type="AlphaFoldDB" id="A0A1W7D3I1"/>
<sequence>MTVILSQSFTGISIGAVLLLIALGLSLTFGQMGVINMAHGEFIMAGAYTVYLLQGPISSAGVSLLLALPVAFLVAGAMGALLEWLLIRRLYARPLDTLLVTWGISLMLQQLARDLFGAPNVHAEAPGWLSGRITLFGGDDPLTLPHARLFILALALAAVVALTLVLRRTPLGRRIRAVVQHRDLAEASGIATARVDRITFFIGSGLAGLAGVALTLVGPIGPTMGTNVIIDAFLVIVVGGIGQLRGAVVAAFALGVLQAVMEYSTTVSVARVTVLIAIVAFLQWRPQGIHTLRTRSLA</sequence>
<feature type="transmembrane region" description="Helical" evidence="9">
    <location>
        <begin position="269"/>
        <end position="286"/>
    </location>
</feature>
<keyword evidence="11" id="KW-1185">Reference proteome</keyword>
<keyword evidence="5" id="KW-0029">Amino-acid transport</keyword>
<name>A0A1W7D3I1_9ACTN</name>
<dbReference type="InterPro" id="IPR017779">
    <property type="entry name" value="ABC_UrtB_bac"/>
</dbReference>
<keyword evidence="7 9" id="KW-0472">Membrane</keyword>
<dbReference type="Pfam" id="PF02653">
    <property type="entry name" value="BPD_transp_2"/>
    <property type="match status" value="1"/>
</dbReference>
<dbReference type="EMBL" id="CP021121">
    <property type="protein sequence ID" value="ARQ71554.1"/>
    <property type="molecule type" value="Genomic_DNA"/>
</dbReference>
<evidence type="ECO:0000256" key="6">
    <source>
        <dbReference type="ARBA" id="ARBA00022989"/>
    </source>
</evidence>
<comment type="subcellular location">
    <subcellularLocation>
        <location evidence="1">Cell membrane</location>
        <topology evidence="1">Multi-pass membrane protein</topology>
    </subcellularLocation>
</comment>
<evidence type="ECO:0000256" key="1">
    <source>
        <dbReference type="ARBA" id="ARBA00004651"/>
    </source>
</evidence>
<dbReference type="Proteomes" id="UP000194218">
    <property type="component" value="Chromosome"/>
</dbReference>
<dbReference type="InterPro" id="IPR052157">
    <property type="entry name" value="BCAA_transport_permease"/>
</dbReference>
<dbReference type="GO" id="GO:0006865">
    <property type="term" value="P:amino acid transport"/>
    <property type="evidence" value="ECO:0007669"/>
    <property type="project" value="UniProtKB-KW"/>
</dbReference>
<evidence type="ECO:0000256" key="3">
    <source>
        <dbReference type="ARBA" id="ARBA00022475"/>
    </source>
</evidence>
<dbReference type="GO" id="GO:0005886">
    <property type="term" value="C:plasma membrane"/>
    <property type="evidence" value="ECO:0007669"/>
    <property type="project" value="UniProtKB-SubCell"/>
</dbReference>
<dbReference type="InterPro" id="IPR001851">
    <property type="entry name" value="ABC_transp_permease"/>
</dbReference>
<evidence type="ECO:0000256" key="2">
    <source>
        <dbReference type="ARBA" id="ARBA00022448"/>
    </source>
</evidence>
<feature type="transmembrane region" description="Helical" evidence="9">
    <location>
        <begin position="147"/>
        <end position="166"/>
    </location>
</feature>
<evidence type="ECO:0000256" key="7">
    <source>
        <dbReference type="ARBA" id="ARBA00023136"/>
    </source>
</evidence>
<feature type="transmembrane region" description="Helical" evidence="9">
    <location>
        <begin position="232"/>
        <end position="257"/>
    </location>
</feature>
<dbReference type="NCBIfam" id="TIGR03409">
    <property type="entry name" value="urea_trans_UrtB"/>
    <property type="match status" value="1"/>
</dbReference>
<gene>
    <name evidence="10" type="ORF">CAG99_24425</name>
</gene>
<protein>
    <submittedName>
        <fullName evidence="10">Urea ABC transporter permease subunit UrtB</fullName>
    </submittedName>
</protein>
<dbReference type="GO" id="GO:0022857">
    <property type="term" value="F:transmembrane transporter activity"/>
    <property type="evidence" value="ECO:0007669"/>
    <property type="project" value="InterPro"/>
</dbReference>
<feature type="transmembrane region" description="Helical" evidence="9">
    <location>
        <begin position="12"/>
        <end position="30"/>
    </location>
</feature>
<keyword evidence="3" id="KW-1003">Cell membrane</keyword>
<keyword evidence="4 9" id="KW-0812">Transmembrane</keyword>